<dbReference type="Pfam" id="PF24410">
    <property type="entry name" value="wHTH-HSP90_Na-assoc"/>
    <property type="match status" value="1"/>
</dbReference>
<organism evidence="2 3">
    <name type="scientific">Streptomyces pratens</name>
    <dbReference type="NCBI Taxonomy" id="887456"/>
    <lineage>
        <taxon>Bacteria</taxon>
        <taxon>Bacillati</taxon>
        <taxon>Actinomycetota</taxon>
        <taxon>Actinomycetes</taxon>
        <taxon>Kitasatosporales</taxon>
        <taxon>Streptomycetaceae</taxon>
        <taxon>Streptomyces</taxon>
    </lineage>
</organism>
<dbReference type="Proteomes" id="UP001596242">
    <property type="component" value="Unassembled WGS sequence"/>
</dbReference>
<sequence length="148" mass="15743">MPADRYRKLGYTDVLLPDGPLPESVSQRDADLVATDTGWLAPHEAVPLPHVVRRAHAEGPGPAGVARRLRALGYHDVPASLPDTPHPGDLIMISQNAEPGRPHIPLAGVETCHVLHAAAVARVGPHEAAVRLSPSATPWSSLRTPTTR</sequence>
<keyword evidence="3" id="KW-1185">Reference proteome</keyword>
<dbReference type="InterPro" id="IPR056507">
    <property type="entry name" value="wHTH-HSP90_Na-assoc"/>
</dbReference>
<dbReference type="EMBL" id="JBHSPT010000032">
    <property type="protein sequence ID" value="MFC6056599.1"/>
    <property type="molecule type" value="Genomic_DNA"/>
</dbReference>
<evidence type="ECO:0000313" key="3">
    <source>
        <dbReference type="Proteomes" id="UP001596242"/>
    </source>
</evidence>
<accession>A0ABW1LYG7</accession>
<comment type="caution">
    <text evidence="2">The sequence shown here is derived from an EMBL/GenBank/DDBJ whole genome shotgun (WGS) entry which is preliminary data.</text>
</comment>
<dbReference type="RefSeq" id="WP_386396948.1">
    <property type="nucleotide sequence ID" value="NZ_JBHSPT010000032.1"/>
</dbReference>
<name>A0ABW1LYG7_9ACTN</name>
<evidence type="ECO:0000259" key="1">
    <source>
        <dbReference type="Pfam" id="PF24410"/>
    </source>
</evidence>
<feature type="domain" description="wHTH-Hsp90 Na associated" evidence="1">
    <location>
        <begin position="27"/>
        <end position="74"/>
    </location>
</feature>
<evidence type="ECO:0000313" key="2">
    <source>
        <dbReference type="EMBL" id="MFC6056599.1"/>
    </source>
</evidence>
<protein>
    <recommendedName>
        <fullName evidence="1">wHTH-Hsp90 Na associated domain-containing protein</fullName>
    </recommendedName>
</protein>
<gene>
    <name evidence="2" type="ORF">ACFP50_14305</name>
</gene>
<reference evidence="3" key="1">
    <citation type="journal article" date="2019" name="Int. J. Syst. Evol. Microbiol.">
        <title>The Global Catalogue of Microorganisms (GCM) 10K type strain sequencing project: providing services to taxonomists for standard genome sequencing and annotation.</title>
        <authorList>
            <consortium name="The Broad Institute Genomics Platform"/>
            <consortium name="The Broad Institute Genome Sequencing Center for Infectious Disease"/>
            <person name="Wu L."/>
            <person name="Ma J."/>
        </authorList>
    </citation>
    <scope>NUCLEOTIDE SEQUENCE [LARGE SCALE GENOMIC DNA]</scope>
    <source>
        <strain evidence="3">JCM 12763</strain>
    </source>
</reference>
<proteinExistence type="predicted"/>